<feature type="chain" id="PRO_5021428044" description="Quinol oxidase subunit 4" evidence="2">
    <location>
        <begin position="19"/>
        <end position="61"/>
    </location>
</feature>
<dbReference type="PROSITE" id="PS51257">
    <property type="entry name" value="PROKAR_LIPOPROTEIN"/>
    <property type="match status" value="1"/>
</dbReference>
<comment type="caution">
    <text evidence="3">The sequence shown here is derived from an EMBL/GenBank/DDBJ whole genome shotgun (WGS) entry which is preliminary data.</text>
</comment>
<dbReference type="Proteomes" id="UP000298340">
    <property type="component" value="Unassembled WGS sequence"/>
</dbReference>
<dbReference type="AlphaFoldDB" id="A0A4Y7UE50"/>
<evidence type="ECO:0000313" key="4">
    <source>
        <dbReference type="Proteomes" id="UP000298340"/>
    </source>
</evidence>
<evidence type="ECO:0000313" key="3">
    <source>
        <dbReference type="EMBL" id="TEB44102.1"/>
    </source>
</evidence>
<protein>
    <recommendedName>
        <fullName evidence="5">Quinol oxidase subunit 4</fullName>
    </recommendedName>
</protein>
<evidence type="ECO:0000256" key="2">
    <source>
        <dbReference type="SAM" id="SignalP"/>
    </source>
</evidence>
<feature type="compositionally biased region" description="Low complexity" evidence="1">
    <location>
        <begin position="21"/>
        <end position="37"/>
    </location>
</feature>
<proteinExistence type="predicted"/>
<feature type="region of interest" description="Disordered" evidence="1">
    <location>
        <begin position="21"/>
        <end position="61"/>
    </location>
</feature>
<name>A0A4Y7UE50_9FLAO</name>
<evidence type="ECO:0000256" key="1">
    <source>
        <dbReference type="SAM" id="MobiDB-lite"/>
    </source>
</evidence>
<organism evidence="3 4">
    <name type="scientific">Flavobacterium circumlabens</name>
    <dbReference type="NCBI Taxonomy" id="2133765"/>
    <lineage>
        <taxon>Bacteria</taxon>
        <taxon>Pseudomonadati</taxon>
        <taxon>Bacteroidota</taxon>
        <taxon>Flavobacteriia</taxon>
        <taxon>Flavobacteriales</taxon>
        <taxon>Flavobacteriaceae</taxon>
        <taxon>Flavobacterium</taxon>
    </lineage>
</organism>
<sequence>MKTTMIKILMLSAIFSFASCSVSSGSHSHNSSGKVKSVPPGQAKKMNGDKSAKKYAPGQNK</sequence>
<reference evidence="3 4" key="1">
    <citation type="journal article" date="2018" name="Syst. Appl. Microbiol.">
        <title>Flavobacterium circumlabens sp. nov. and Flavobacterium cupreum sp. nov., two psychrotrophic species isolated from Antarctic environmental samples.</title>
        <authorList>
            <person name="Kralova S."/>
            <person name="Busse H.J."/>
            <person name="Svec P."/>
            <person name="Maslanova I."/>
            <person name="Stankova E."/>
            <person name="Bartak M."/>
            <person name="Sedlacek I."/>
        </authorList>
    </citation>
    <scope>NUCLEOTIDE SEQUENCE [LARGE SCALE GENOMIC DNA]</scope>
    <source>
        <strain evidence="3 4">CCM 8828</strain>
    </source>
</reference>
<gene>
    <name evidence="3" type="ORF">D0809_10060</name>
</gene>
<accession>A0A4Y7UE50</accession>
<feature type="signal peptide" evidence="2">
    <location>
        <begin position="1"/>
        <end position="18"/>
    </location>
</feature>
<keyword evidence="2" id="KW-0732">Signal</keyword>
<evidence type="ECO:0008006" key="5">
    <source>
        <dbReference type="Google" id="ProtNLM"/>
    </source>
</evidence>
<dbReference type="EMBL" id="QWDN01000003">
    <property type="protein sequence ID" value="TEB44102.1"/>
    <property type="molecule type" value="Genomic_DNA"/>
</dbReference>